<dbReference type="Gene3D" id="3.40.50.720">
    <property type="entry name" value="NAD(P)-binding Rossmann-like Domain"/>
    <property type="match status" value="1"/>
</dbReference>
<dbReference type="InterPro" id="IPR006140">
    <property type="entry name" value="D-isomer_DH_NAD-bd"/>
</dbReference>
<dbReference type="SMART" id="SM01274">
    <property type="entry name" value="malic"/>
    <property type="match status" value="1"/>
</dbReference>
<dbReference type="EMBL" id="AUZZ01002905">
    <property type="protein sequence ID" value="EQD58505.1"/>
    <property type="molecule type" value="Genomic_DNA"/>
</dbReference>
<dbReference type="InterPro" id="IPR036291">
    <property type="entry name" value="NAD(P)-bd_dom_sf"/>
</dbReference>
<dbReference type="AlphaFoldDB" id="T1BXB2"/>
<feature type="non-terminal residue" evidence="5">
    <location>
        <position position="1"/>
    </location>
</feature>
<gene>
    <name evidence="5" type="ORF">B2A_04333</name>
</gene>
<evidence type="ECO:0000256" key="2">
    <source>
        <dbReference type="ARBA" id="ARBA00023002"/>
    </source>
</evidence>
<dbReference type="PRINTS" id="PR00072">
    <property type="entry name" value="MALOXRDTASE"/>
</dbReference>
<protein>
    <submittedName>
        <fullName evidence="5">Malate dehydrogenase (Oxaloacetate-decarboxylating)</fullName>
    </submittedName>
</protein>
<dbReference type="InterPro" id="IPR012302">
    <property type="entry name" value="Malic_NAD-bd"/>
</dbReference>
<dbReference type="SUPFAM" id="SSF53223">
    <property type="entry name" value="Aminoacid dehydrogenase-like, N-terminal domain"/>
    <property type="match status" value="1"/>
</dbReference>
<dbReference type="PANTHER" id="PTHR43237">
    <property type="entry name" value="NADP-DEPENDENT MALIC ENZYME"/>
    <property type="match status" value="1"/>
</dbReference>
<reference evidence="5" key="2">
    <citation type="journal article" date="2014" name="ISME J.">
        <title>Microbial stratification in low pH oxic and suboxic macroscopic growths along an acid mine drainage.</title>
        <authorList>
            <person name="Mendez-Garcia C."/>
            <person name="Mesa V."/>
            <person name="Sprenger R.R."/>
            <person name="Richter M."/>
            <person name="Diez M.S."/>
            <person name="Solano J."/>
            <person name="Bargiela R."/>
            <person name="Golyshina O.V."/>
            <person name="Manteca A."/>
            <person name="Ramos J.L."/>
            <person name="Gallego J.R."/>
            <person name="Llorente I."/>
            <person name="Martins Dos Santos V.A."/>
            <person name="Jensen O.N."/>
            <person name="Pelaez A.I."/>
            <person name="Sanchez J."/>
            <person name="Ferrer M."/>
        </authorList>
    </citation>
    <scope>NUCLEOTIDE SEQUENCE</scope>
</reference>
<sequence>TIQHLTAIRRVEGKTLWEITLEMDEQADRSLYTRIDQLPNARFIGKSDRVFNRHRGGKIRTVASLPINTLQTLRDIYTPGVARVCLAIQQDPQLAHEYTSIDSTVAVITNGTAVLGLGNIGPLAGLPVMEGKAALFADLVGLSAVPILLEQTQPEKVVELICGIHLSFGAIQLEDFAAPECFAIESRLRERLAKPVLHDDQHGTAVVALAALINAARRARRSLPESTVGQIGLGAAGTGIVRLLRAYGVNRVLGADRNPQALARIKTLGAEASTPESIMRDADIVVATTGVKGLIRPEWIRPGQVILALSNPDPEIEPNLARE</sequence>
<dbReference type="PANTHER" id="PTHR43237:SF4">
    <property type="entry name" value="NADP-DEPENDENT MALIC ENZYME"/>
    <property type="match status" value="1"/>
</dbReference>
<feature type="domain" description="Malic enzyme N-terminal" evidence="4">
    <location>
        <begin position="56"/>
        <end position="189"/>
    </location>
</feature>
<evidence type="ECO:0000313" key="5">
    <source>
        <dbReference type="EMBL" id="EQD58505.1"/>
    </source>
</evidence>
<organism evidence="5">
    <name type="scientific">mine drainage metagenome</name>
    <dbReference type="NCBI Taxonomy" id="410659"/>
    <lineage>
        <taxon>unclassified sequences</taxon>
        <taxon>metagenomes</taxon>
        <taxon>ecological metagenomes</taxon>
    </lineage>
</organism>
<proteinExistence type="inferred from homology"/>
<accession>T1BXB2</accession>
<dbReference type="GO" id="GO:0051287">
    <property type="term" value="F:NAD binding"/>
    <property type="evidence" value="ECO:0007669"/>
    <property type="project" value="InterPro"/>
</dbReference>
<dbReference type="Gene3D" id="3.40.50.10380">
    <property type="entry name" value="Malic enzyme, N-terminal domain"/>
    <property type="match status" value="1"/>
</dbReference>
<dbReference type="InterPro" id="IPR037062">
    <property type="entry name" value="Malic_N_dom_sf"/>
</dbReference>
<dbReference type="Pfam" id="PF02826">
    <property type="entry name" value="2-Hacid_dh_C"/>
    <property type="match status" value="1"/>
</dbReference>
<reference evidence="5" key="1">
    <citation type="submission" date="2013-08" db="EMBL/GenBank/DDBJ databases">
        <authorList>
            <person name="Mendez C."/>
            <person name="Richter M."/>
            <person name="Ferrer M."/>
            <person name="Sanchez J."/>
        </authorList>
    </citation>
    <scope>NUCLEOTIDE SEQUENCE</scope>
</reference>
<dbReference type="SUPFAM" id="SSF51735">
    <property type="entry name" value="NAD(P)-binding Rossmann-fold domains"/>
    <property type="match status" value="1"/>
</dbReference>
<dbReference type="InterPro" id="IPR051674">
    <property type="entry name" value="Malate_Decarboxylase"/>
</dbReference>
<evidence type="ECO:0000256" key="1">
    <source>
        <dbReference type="ARBA" id="ARBA00008785"/>
    </source>
</evidence>
<dbReference type="SMART" id="SM00919">
    <property type="entry name" value="Malic_M"/>
    <property type="match status" value="1"/>
</dbReference>
<dbReference type="InterPro" id="IPR012301">
    <property type="entry name" value="Malic_N_dom"/>
</dbReference>
<dbReference type="GO" id="GO:0004470">
    <property type="term" value="F:malic enzyme activity"/>
    <property type="evidence" value="ECO:0007669"/>
    <property type="project" value="InterPro"/>
</dbReference>
<evidence type="ECO:0000259" key="4">
    <source>
        <dbReference type="SMART" id="SM01274"/>
    </source>
</evidence>
<comment type="similarity">
    <text evidence="1">Belongs to the malic enzymes family.</text>
</comment>
<comment type="caution">
    <text evidence="5">The sequence shown here is derived from an EMBL/GenBank/DDBJ whole genome shotgun (WGS) entry which is preliminary data.</text>
</comment>
<dbReference type="InterPro" id="IPR046346">
    <property type="entry name" value="Aminoacid_DH-like_N_sf"/>
</dbReference>
<dbReference type="InterPro" id="IPR001891">
    <property type="entry name" value="Malic_OxRdtase"/>
</dbReference>
<name>T1BXB2_9ZZZZ</name>
<evidence type="ECO:0000259" key="3">
    <source>
        <dbReference type="SMART" id="SM00919"/>
    </source>
</evidence>
<feature type="domain" description="Malic enzyme NAD-binding" evidence="3">
    <location>
        <begin position="201"/>
        <end position="322"/>
    </location>
</feature>
<dbReference type="Pfam" id="PF00390">
    <property type="entry name" value="malic"/>
    <property type="match status" value="1"/>
</dbReference>
<keyword evidence="2" id="KW-0560">Oxidoreductase</keyword>
<feature type="non-terminal residue" evidence="5">
    <location>
        <position position="323"/>
    </location>
</feature>
<dbReference type="GO" id="GO:0016616">
    <property type="term" value="F:oxidoreductase activity, acting on the CH-OH group of donors, NAD or NADP as acceptor"/>
    <property type="evidence" value="ECO:0007669"/>
    <property type="project" value="InterPro"/>
</dbReference>